<gene>
    <name evidence="8" type="ORF">PLOB_00048704</name>
</gene>
<protein>
    <recommendedName>
        <fullName evidence="6">Caveolin</fullName>
    </recommendedName>
</protein>
<evidence type="ECO:0000256" key="2">
    <source>
        <dbReference type="ARBA" id="ARBA00010988"/>
    </source>
</evidence>
<keyword evidence="4 6" id="KW-0333">Golgi apparatus</keyword>
<evidence type="ECO:0000313" key="9">
    <source>
        <dbReference type="Proteomes" id="UP001159405"/>
    </source>
</evidence>
<reference evidence="8 9" key="1">
    <citation type="submission" date="2022-05" db="EMBL/GenBank/DDBJ databases">
        <authorList>
            <consortium name="Genoscope - CEA"/>
            <person name="William W."/>
        </authorList>
    </citation>
    <scope>NUCLEOTIDE SEQUENCE [LARGE SCALE GENOMIC DNA]</scope>
</reference>
<comment type="subcellular location">
    <subcellularLocation>
        <location evidence="1 6">Cell membrane</location>
        <topology evidence="1 6">Peripheral membrane protein</topology>
    </subcellularLocation>
    <subcellularLocation>
        <location evidence="6">Golgi apparatus membrane</location>
        <topology evidence="6">Peripheral membrane protein</topology>
    </subcellularLocation>
    <subcellularLocation>
        <location evidence="6">Membrane</location>
        <location evidence="6">Caveola</location>
        <topology evidence="6">Peripheral membrane protein</topology>
    </subcellularLocation>
</comment>
<feature type="transmembrane region" description="Helical" evidence="7">
    <location>
        <begin position="93"/>
        <end position="121"/>
    </location>
</feature>
<dbReference type="PANTHER" id="PTHR10844">
    <property type="entry name" value="CAVEOLIN"/>
    <property type="match status" value="1"/>
</dbReference>
<comment type="function">
    <text evidence="6">May act as a scaffolding protein within caveolar membranes. Interacts directly with G-protein alpha subunits and can functionally regulate their activity.</text>
</comment>
<keyword evidence="7" id="KW-0812">Transmembrane</keyword>
<keyword evidence="5 6" id="KW-0472">Membrane</keyword>
<evidence type="ECO:0000256" key="7">
    <source>
        <dbReference type="SAM" id="Phobius"/>
    </source>
</evidence>
<keyword evidence="7" id="KW-1133">Transmembrane helix</keyword>
<evidence type="ECO:0000256" key="5">
    <source>
        <dbReference type="ARBA" id="ARBA00023136"/>
    </source>
</evidence>
<dbReference type="Proteomes" id="UP001159405">
    <property type="component" value="Unassembled WGS sequence"/>
</dbReference>
<proteinExistence type="inferred from homology"/>
<name>A0ABN8SI92_9CNID</name>
<evidence type="ECO:0000256" key="6">
    <source>
        <dbReference type="RuleBase" id="RU000680"/>
    </source>
</evidence>
<dbReference type="EMBL" id="CALNXK010000912">
    <property type="protein sequence ID" value="CAH3190740.1"/>
    <property type="molecule type" value="Genomic_DNA"/>
</dbReference>
<dbReference type="PANTHER" id="PTHR10844:SF19">
    <property type="entry name" value="CAVEOLIN-2"/>
    <property type="match status" value="1"/>
</dbReference>
<comment type="caution">
    <text evidence="8">The sequence shown here is derived from an EMBL/GenBank/DDBJ whole genome shotgun (WGS) entry which is preliminary data.</text>
</comment>
<keyword evidence="9" id="KW-1185">Reference proteome</keyword>
<dbReference type="Pfam" id="PF01146">
    <property type="entry name" value="Caveolin"/>
    <property type="match status" value="1"/>
</dbReference>
<accession>A0ABN8SI92</accession>
<evidence type="ECO:0000313" key="8">
    <source>
        <dbReference type="EMBL" id="CAH3190740.1"/>
    </source>
</evidence>
<dbReference type="InterPro" id="IPR001612">
    <property type="entry name" value="Caveolin"/>
</dbReference>
<evidence type="ECO:0000256" key="4">
    <source>
        <dbReference type="ARBA" id="ARBA00023034"/>
    </source>
</evidence>
<comment type="similarity">
    <text evidence="2 6">Belongs to the caveolin family.</text>
</comment>
<organism evidence="8 9">
    <name type="scientific">Porites lobata</name>
    <dbReference type="NCBI Taxonomy" id="104759"/>
    <lineage>
        <taxon>Eukaryota</taxon>
        <taxon>Metazoa</taxon>
        <taxon>Cnidaria</taxon>
        <taxon>Anthozoa</taxon>
        <taxon>Hexacorallia</taxon>
        <taxon>Scleractinia</taxon>
        <taxon>Fungiina</taxon>
        <taxon>Poritidae</taxon>
        <taxon>Porites</taxon>
    </lineage>
</organism>
<sequence length="172" mass="19433">MELGQEDDENFGSSLAVIMHGNVAAQVIENRGTEHDSTRLVPDVSNRNPSNLNSFLEKLEFTDVIGEPHGFRSHDCVYSYAFRTYNWAKKCCYLFLSLLCGGPLALCCGCYFACLGFEYIWCITPCTRALRMHIEFVGEIFGYFIKEFCNPCFESIGKIFSGIKVKDVTETV</sequence>
<evidence type="ECO:0000256" key="1">
    <source>
        <dbReference type="ARBA" id="ARBA00004202"/>
    </source>
</evidence>
<evidence type="ECO:0000256" key="3">
    <source>
        <dbReference type="ARBA" id="ARBA00022475"/>
    </source>
</evidence>
<keyword evidence="3 6" id="KW-1003">Cell membrane</keyword>